<evidence type="ECO:0000313" key="2">
    <source>
        <dbReference type="WBParaSite" id="PS1159_v2.g13053.t1"/>
    </source>
</evidence>
<proteinExistence type="predicted"/>
<dbReference type="WBParaSite" id="PS1159_v2.g13053.t1">
    <property type="protein sequence ID" value="PS1159_v2.g13053.t1"/>
    <property type="gene ID" value="PS1159_v2.g13053"/>
</dbReference>
<dbReference type="Proteomes" id="UP000887580">
    <property type="component" value="Unplaced"/>
</dbReference>
<sequence>MPASWMPIATRHQTYNYLLQGRSIRATSKALNVSRYAVVYNKERIDETGKLINRKRSGLAAYSPVVQTINKMIINNNTNSKKEIRKALILKGYYLTLRQIRYRIQILGFKWKKAKKVQVISATNQERRMQHHAWYCATGYQFNQHIFSDETYFIVIPIKI</sequence>
<organism evidence="1 2">
    <name type="scientific">Panagrolaimus sp. PS1159</name>
    <dbReference type="NCBI Taxonomy" id="55785"/>
    <lineage>
        <taxon>Eukaryota</taxon>
        <taxon>Metazoa</taxon>
        <taxon>Ecdysozoa</taxon>
        <taxon>Nematoda</taxon>
        <taxon>Chromadorea</taxon>
        <taxon>Rhabditida</taxon>
        <taxon>Tylenchina</taxon>
        <taxon>Panagrolaimomorpha</taxon>
        <taxon>Panagrolaimoidea</taxon>
        <taxon>Panagrolaimidae</taxon>
        <taxon>Panagrolaimus</taxon>
    </lineage>
</organism>
<evidence type="ECO:0000313" key="1">
    <source>
        <dbReference type="Proteomes" id="UP000887580"/>
    </source>
</evidence>
<reference evidence="2" key="1">
    <citation type="submission" date="2022-11" db="UniProtKB">
        <authorList>
            <consortium name="WormBaseParasite"/>
        </authorList>
    </citation>
    <scope>IDENTIFICATION</scope>
</reference>
<accession>A0AC35F4H1</accession>
<protein>
    <submittedName>
        <fullName evidence="2">Transposase</fullName>
    </submittedName>
</protein>
<name>A0AC35F4H1_9BILA</name>